<feature type="compositionally biased region" description="Gly residues" evidence="1">
    <location>
        <begin position="29"/>
        <end position="44"/>
    </location>
</feature>
<feature type="chain" id="PRO_5046967657" description="Lipoprotein" evidence="2">
    <location>
        <begin position="25"/>
        <end position="221"/>
    </location>
</feature>
<comment type="caution">
    <text evidence="3">The sequence shown here is derived from an EMBL/GenBank/DDBJ whole genome shotgun (WGS) entry which is preliminary data.</text>
</comment>
<evidence type="ECO:0000256" key="2">
    <source>
        <dbReference type="SAM" id="SignalP"/>
    </source>
</evidence>
<name>A0ABN2RVP5_9ACTN</name>
<keyword evidence="2" id="KW-0732">Signal</keyword>
<reference evidence="3 4" key="1">
    <citation type="journal article" date="2019" name="Int. J. Syst. Evol. Microbiol.">
        <title>The Global Catalogue of Microorganisms (GCM) 10K type strain sequencing project: providing services to taxonomists for standard genome sequencing and annotation.</title>
        <authorList>
            <consortium name="The Broad Institute Genomics Platform"/>
            <consortium name="The Broad Institute Genome Sequencing Center for Infectious Disease"/>
            <person name="Wu L."/>
            <person name="Ma J."/>
        </authorList>
    </citation>
    <scope>NUCLEOTIDE SEQUENCE [LARGE SCALE GENOMIC DNA]</scope>
    <source>
        <strain evidence="3 4">JCM 16013</strain>
    </source>
</reference>
<feature type="compositionally biased region" description="Low complexity" evidence="1">
    <location>
        <begin position="45"/>
        <end position="91"/>
    </location>
</feature>
<feature type="region of interest" description="Disordered" evidence="1">
    <location>
        <begin position="19"/>
        <end position="94"/>
    </location>
</feature>
<evidence type="ECO:0000256" key="1">
    <source>
        <dbReference type="SAM" id="MobiDB-lite"/>
    </source>
</evidence>
<accession>A0ABN2RVP5</accession>
<evidence type="ECO:0008006" key="5">
    <source>
        <dbReference type="Google" id="ProtNLM"/>
    </source>
</evidence>
<protein>
    <recommendedName>
        <fullName evidence="5">Lipoprotein</fullName>
    </recommendedName>
</protein>
<evidence type="ECO:0000313" key="4">
    <source>
        <dbReference type="Proteomes" id="UP001499854"/>
    </source>
</evidence>
<dbReference type="Proteomes" id="UP001499854">
    <property type="component" value="Unassembled WGS sequence"/>
</dbReference>
<dbReference type="EMBL" id="BAAAQM010000021">
    <property type="protein sequence ID" value="GAA1975757.1"/>
    <property type="molecule type" value="Genomic_DNA"/>
</dbReference>
<feature type="region of interest" description="Disordered" evidence="1">
    <location>
        <begin position="107"/>
        <end position="135"/>
    </location>
</feature>
<gene>
    <name evidence="3" type="ORF">GCM10009838_39980</name>
</gene>
<evidence type="ECO:0000313" key="3">
    <source>
        <dbReference type="EMBL" id="GAA1975757.1"/>
    </source>
</evidence>
<keyword evidence="4" id="KW-1185">Reference proteome</keyword>
<sequence>MAWTVAAVAGVVALGGCGSSGAVADRSSGGTGPVGGASSGGGGTTDRSGGTASVSGSASGPASSAGSPSGSEAGSPSDGASSAPSAAARSGDPCSLVGAADVARLAKLPPPESGGAPTTKPSQDGGGNKYCLVDDGESDSAQVGIGTITKEEFDLQKMSPSTQVVSGVGEEALYSPSSGILKVYKGGKQLSVWVIHGGFGGDDPQTLAQEKAIALVAVGRM</sequence>
<feature type="signal peptide" evidence="2">
    <location>
        <begin position="1"/>
        <end position="24"/>
    </location>
</feature>
<proteinExistence type="predicted"/>
<organism evidence="3 4">
    <name type="scientific">Catenulispora subtropica</name>
    <dbReference type="NCBI Taxonomy" id="450798"/>
    <lineage>
        <taxon>Bacteria</taxon>
        <taxon>Bacillati</taxon>
        <taxon>Actinomycetota</taxon>
        <taxon>Actinomycetes</taxon>
        <taxon>Catenulisporales</taxon>
        <taxon>Catenulisporaceae</taxon>
        <taxon>Catenulispora</taxon>
    </lineage>
</organism>